<accession>A0A8C3R6Z2</accession>
<dbReference type="SUPFAM" id="SSF46785">
    <property type="entry name" value="Winged helix' DNA-binding domain"/>
    <property type="match status" value="1"/>
</dbReference>
<dbReference type="PROSITE" id="PS00658">
    <property type="entry name" value="FORK_HEAD_2"/>
    <property type="match status" value="1"/>
</dbReference>
<dbReference type="CDD" id="cd20067">
    <property type="entry name" value="FH_FOXP4"/>
    <property type="match status" value="1"/>
</dbReference>
<dbReference type="PANTHER" id="PTHR45796:SF7">
    <property type="entry name" value="FORKHEAD BOX PROTEIN P4"/>
    <property type="match status" value="1"/>
</dbReference>
<keyword evidence="2" id="KW-0678">Repressor</keyword>
<feature type="DNA-binding region" description="Fork-head" evidence="10">
    <location>
        <begin position="431"/>
        <end position="504"/>
    </location>
</feature>
<proteinExistence type="predicted"/>
<keyword evidence="4" id="KW-0863">Zinc-finger</keyword>
<reference evidence="13" key="1">
    <citation type="submission" date="2025-08" db="UniProtKB">
        <authorList>
            <consortium name="Ensembl"/>
        </authorList>
    </citation>
    <scope>IDENTIFICATION</scope>
</reference>
<sequence length="642" mass="70334">MMVESASETIRSTPSAQNGVSSLSNQPDGGGGGGGGGPGGGGRDGAAGAEANGEMSPVELLHFQQQQALQVARQFLLQQATGLSSPSSNEGKQPAVQVPVSVAMMSPQMITPQQMQQILSPPQLQALLQQQQAIMLQQLQEYYKKQQEQLHLQLLTQQQAGKQQPKEPLGNKQLAFQQQLLQMQQLQQQHLLNLQRQGLVSLPPGQGTVPLQTLPQAVCPSDLQQLWKEVTATQPVEDSIKQEGLDLTTNTSNSTSFSAAKVSPPISHHPLPNGQSTMHTPRRDSSSHEETPGSHPLYGHGECKWPGCETLCEDLGQFVKHLNTEHALDDRSTAQCRVQMQVVQQLEIQLNLVSSATLSKSTSDTFPDGLPHPPTSATAPITPLRQGPSVISSSTLHNVGPIRRRNSEKFCTPISSELAQNHEFYKNADVRPPFTYASLIRQAILETPDRQLTLNEIYNWFTRMFAYFRRNTATWKNAVRHNLSLHKCFVRVENVKGAVWTVDEHEYQKRRPPKMTGSPTLVKNMISGLGYGALNASYQAALAESSFPLLNSPTMINTSSASAMLHVGHDDVSSTVEQVNSNGSNSPRLSPQQYSHPVHVKEEPAEAEDDSRPVSLMATTNQNVTIPDDRDLEEELPVEDLS</sequence>
<dbReference type="InterPro" id="IPR050998">
    <property type="entry name" value="FOXP"/>
</dbReference>
<dbReference type="SMART" id="SM00339">
    <property type="entry name" value="FH"/>
    <property type="match status" value="1"/>
</dbReference>
<evidence type="ECO:0000256" key="11">
    <source>
        <dbReference type="SAM" id="MobiDB-lite"/>
    </source>
</evidence>
<feature type="compositionally biased region" description="Basic and acidic residues" evidence="11">
    <location>
        <begin position="281"/>
        <end position="292"/>
    </location>
</feature>
<reference evidence="13" key="2">
    <citation type="submission" date="2025-09" db="UniProtKB">
        <authorList>
            <consortium name="Ensembl"/>
        </authorList>
    </citation>
    <scope>IDENTIFICATION</scope>
</reference>
<evidence type="ECO:0000256" key="2">
    <source>
        <dbReference type="ARBA" id="ARBA00022491"/>
    </source>
</evidence>
<dbReference type="GO" id="GO:0005634">
    <property type="term" value="C:nucleus"/>
    <property type="evidence" value="ECO:0007669"/>
    <property type="project" value="UniProtKB-SubCell"/>
</dbReference>
<evidence type="ECO:0000259" key="12">
    <source>
        <dbReference type="PROSITE" id="PS50039"/>
    </source>
</evidence>
<evidence type="ECO:0000256" key="4">
    <source>
        <dbReference type="ARBA" id="ARBA00022771"/>
    </source>
</evidence>
<dbReference type="InterPro" id="IPR036390">
    <property type="entry name" value="WH_DNA-bd_sf"/>
</dbReference>
<dbReference type="FunFam" id="1.10.10.10:FF:000010">
    <property type="entry name" value="Forkhead box P2 isoform B"/>
    <property type="match status" value="1"/>
</dbReference>
<dbReference type="Pfam" id="PF00250">
    <property type="entry name" value="Forkhead"/>
    <property type="match status" value="1"/>
</dbReference>
<comment type="subcellular location">
    <subcellularLocation>
        <location evidence="1 10">Nucleus</location>
    </subcellularLocation>
</comment>
<dbReference type="GO" id="GO:0000978">
    <property type="term" value="F:RNA polymerase II cis-regulatory region sequence-specific DNA binding"/>
    <property type="evidence" value="ECO:0007669"/>
    <property type="project" value="TreeGrafter"/>
</dbReference>
<feature type="compositionally biased region" description="Low complexity" evidence="11">
    <location>
        <begin position="248"/>
        <end position="258"/>
    </location>
</feature>
<dbReference type="InterPro" id="IPR001766">
    <property type="entry name" value="Fork_head_dom"/>
</dbReference>
<evidence type="ECO:0000256" key="5">
    <source>
        <dbReference type="ARBA" id="ARBA00022833"/>
    </source>
</evidence>
<feature type="domain" description="Fork-head" evidence="12">
    <location>
        <begin position="431"/>
        <end position="504"/>
    </location>
</feature>
<name>A0A8C3R6Z2_9PASS</name>
<dbReference type="PANTHER" id="PTHR45796">
    <property type="entry name" value="FORKHEAD BOX P, ISOFORM C"/>
    <property type="match status" value="1"/>
</dbReference>
<keyword evidence="8" id="KW-0804">Transcription</keyword>
<keyword evidence="3" id="KW-0479">Metal-binding</keyword>
<feature type="compositionally biased region" description="Polar residues" evidence="11">
    <location>
        <begin position="1"/>
        <end position="27"/>
    </location>
</feature>
<dbReference type="Gene3D" id="1.20.5.340">
    <property type="match status" value="1"/>
</dbReference>
<keyword evidence="14" id="KW-1185">Reference proteome</keyword>
<dbReference type="Proteomes" id="UP000694396">
    <property type="component" value="Unplaced"/>
</dbReference>
<feature type="compositionally biased region" description="Polar residues" evidence="11">
    <location>
        <begin position="573"/>
        <end position="595"/>
    </location>
</feature>
<dbReference type="InterPro" id="IPR032354">
    <property type="entry name" value="FOXP-CC"/>
</dbReference>
<evidence type="ECO:0000256" key="8">
    <source>
        <dbReference type="ARBA" id="ARBA00023163"/>
    </source>
</evidence>
<keyword evidence="7 10" id="KW-0238">DNA-binding</keyword>
<dbReference type="AlphaFoldDB" id="A0A8C3R6Z2"/>
<keyword evidence="5" id="KW-0862">Zinc</keyword>
<dbReference type="PROSITE" id="PS50039">
    <property type="entry name" value="FORK_HEAD_3"/>
    <property type="match status" value="1"/>
</dbReference>
<dbReference type="InterPro" id="IPR036388">
    <property type="entry name" value="WH-like_DNA-bd_sf"/>
</dbReference>
<dbReference type="GO" id="GO:0001227">
    <property type="term" value="F:DNA-binding transcription repressor activity, RNA polymerase II-specific"/>
    <property type="evidence" value="ECO:0007669"/>
    <property type="project" value="TreeGrafter"/>
</dbReference>
<protein>
    <submittedName>
        <fullName evidence="13">Forkhead box P4</fullName>
    </submittedName>
</protein>
<dbReference type="InterPro" id="IPR030456">
    <property type="entry name" value="TF_fork_head_CS_2"/>
</dbReference>
<evidence type="ECO:0000256" key="1">
    <source>
        <dbReference type="ARBA" id="ARBA00004123"/>
    </source>
</evidence>
<keyword evidence="9 10" id="KW-0539">Nucleus</keyword>
<dbReference type="GO" id="GO:0008270">
    <property type="term" value="F:zinc ion binding"/>
    <property type="evidence" value="ECO:0007669"/>
    <property type="project" value="UniProtKB-KW"/>
</dbReference>
<organism evidence="13 14">
    <name type="scientific">Cyanoderma ruficeps</name>
    <name type="common">rufous-capped babbler</name>
    <dbReference type="NCBI Taxonomy" id="181631"/>
    <lineage>
        <taxon>Eukaryota</taxon>
        <taxon>Metazoa</taxon>
        <taxon>Chordata</taxon>
        <taxon>Craniata</taxon>
        <taxon>Vertebrata</taxon>
        <taxon>Euteleostomi</taxon>
        <taxon>Archelosauria</taxon>
        <taxon>Archosauria</taxon>
        <taxon>Dinosauria</taxon>
        <taxon>Saurischia</taxon>
        <taxon>Theropoda</taxon>
        <taxon>Coelurosauria</taxon>
        <taxon>Aves</taxon>
        <taxon>Neognathae</taxon>
        <taxon>Neoaves</taxon>
        <taxon>Telluraves</taxon>
        <taxon>Australaves</taxon>
        <taxon>Passeriformes</taxon>
        <taxon>Sylvioidea</taxon>
        <taxon>Timaliidae</taxon>
        <taxon>Cyanoderma</taxon>
    </lineage>
</organism>
<dbReference type="PRINTS" id="PR00053">
    <property type="entry name" value="FORKHEAD"/>
</dbReference>
<evidence type="ECO:0000256" key="6">
    <source>
        <dbReference type="ARBA" id="ARBA00023015"/>
    </source>
</evidence>
<feature type="region of interest" description="Disordered" evidence="11">
    <location>
        <begin position="247"/>
        <end position="295"/>
    </location>
</feature>
<dbReference type="Ensembl" id="ENSCRFT00000017170.1">
    <property type="protein sequence ID" value="ENSCRFP00000016588.1"/>
    <property type="gene ID" value="ENSCRFG00000012714.1"/>
</dbReference>
<feature type="region of interest" description="Disordered" evidence="11">
    <location>
        <begin position="1"/>
        <end position="51"/>
    </location>
</feature>
<evidence type="ECO:0000313" key="13">
    <source>
        <dbReference type="Ensembl" id="ENSCRFP00000016588.1"/>
    </source>
</evidence>
<evidence type="ECO:0000256" key="10">
    <source>
        <dbReference type="PROSITE-ProRule" id="PRU00089"/>
    </source>
</evidence>
<dbReference type="InterPro" id="IPR047414">
    <property type="entry name" value="FH_FOXP4"/>
</dbReference>
<evidence type="ECO:0000256" key="3">
    <source>
        <dbReference type="ARBA" id="ARBA00022723"/>
    </source>
</evidence>
<evidence type="ECO:0000256" key="7">
    <source>
        <dbReference type="ARBA" id="ARBA00023125"/>
    </source>
</evidence>
<evidence type="ECO:0000313" key="14">
    <source>
        <dbReference type="Proteomes" id="UP000694396"/>
    </source>
</evidence>
<dbReference type="Pfam" id="PF16159">
    <property type="entry name" value="FOXP-CC"/>
    <property type="match status" value="1"/>
</dbReference>
<feature type="compositionally biased region" description="Acidic residues" evidence="11">
    <location>
        <begin position="630"/>
        <end position="642"/>
    </location>
</feature>
<feature type="compositionally biased region" description="Gly residues" evidence="11">
    <location>
        <begin position="28"/>
        <end position="45"/>
    </location>
</feature>
<dbReference type="Gene3D" id="1.10.10.10">
    <property type="entry name" value="Winged helix-like DNA-binding domain superfamily/Winged helix DNA-binding domain"/>
    <property type="match status" value="1"/>
</dbReference>
<keyword evidence="6" id="KW-0805">Transcription regulation</keyword>
<feature type="region of interest" description="Disordered" evidence="11">
    <location>
        <begin position="573"/>
        <end position="642"/>
    </location>
</feature>
<evidence type="ECO:0000256" key="9">
    <source>
        <dbReference type="ARBA" id="ARBA00023242"/>
    </source>
</evidence>